<gene>
    <name evidence="6" type="ORF">Vau01_038430</name>
</gene>
<evidence type="ECO:0000256" key="4">
    <source>
        <dbReference type="ARBA" id="ARBA00023134"/>
    </source>
</evidence>
<dbReference type="CDD" id="cd00154">
    <property type="entry name" value="Rab"/>
    <property type="match status" value="1"/>
</dbReference>
<name>A0A8J3Z404_9ACTN</name>
<dbReference type="GO" id="GO:0007165">
    <property type="term" value="P:signal transduction"/>
    <property type="evidence" value="ECO:0007669"/>
    <property type="project" value="InterPro"/>
</dbReference>
<evidence type="ECO:0000313" key="7">
    <source>
        <dbReference type="Proteomes" id="UP000612585"/>
    </source>
</evidence>
<dbReference type="InterPro" id="IPR001806">
    <property type="entry name" value="Small_GTPase"/>
</dbReference>
<dbReference type="GO" id="GO:0005525">
    <property type="term" value="F:GTP binding"/>
    <property type="evidence" value="ECO:0007669"/>
    <property type="project" value="UniProtKB-KW"/>
</dbReference>
<dbReference type="Gene3D" id="3.40.50.10140">
    <property type="entry name" value="Toll/interleukin-1 receptor homology (TIR) domain"/>
    <property type="match status" value="1"/>
</dbReference>
<sequence>MAEKEPQVLLVVQREDRTHPSAIAWAPDGTTFAISGHTGIEIYDFPTGDMRLRLATENFVGRVAFDPLGTLVCGAVGASVYGWSLESGRRLDFTLGQSAGQVTAIATAERPDGARILLHSGSDGNVFLRDLFGSRDVLRFAAFSEPVSAVAIAADGERWAAGNPRPDSQNLVVYRATSDHGAYMSIPGGTQSICFSPDGRTIAVGTPSGSVSVLDVTNGRTLISLEGPVDGVTSLAFTPDGRHLVARSRGIHVWSCSTWRLATALFDQHARGLWRQPAASMHPSREILVTTGLDGRLVVFDLNLPNRPVAVTGDLSIRYATKKVALVGDSGVGKSTLGSRLVYDEFILHESTHGQRFWILDALAAEDQDDTTVEVVLWDFAGQPEYRLVHSLFLDGLDCALLLFDASNQEDPLRGVEFWVRKLRRTDDSMPPAVLVGARADRGTPNLTYGELQRFCTEHGISHGYVSTSAKTREGIEELKRLTASALAASEPRVTVTSQHFLEVKIAVLRIKEAVEREGSGKPILTVDELITLVNTDEAATRDAAVFVSALRALRNHGYVELVSDSRGRDFVVLLPDLLVGLASSIVLEARRNPRGLGALREADLLEGRYSFPELDGLSADERRLMLDAVILLFLGRKACLRESLGADALLVFPALINQSRPESRSVPVEEFATYRVTGDVANVFPALVVLLGYTNAFRRSNQWRDHAEYEVGPGEICGFRRSSHADGLVELVIYQSAGSPDSVRMLFQGLFEDFLRRRNVHVLRYPLARCGQCSFAQERSTVVRRVLEGRTFVICEECGSRIQLTTPVELSGHTADDASMVDQEQLTARIRISYQAALVKIKALARDNGLAAPTCFISYAWGLADDARWVEQLAVDLSDAGVSVLLDVWDNSAAGASISRFISEIATADRIIVIGTPGYREKHETRDEAGTMVAAEGDLIGVRMTGGETSKKTVHPVLLRGLPSESFPPLLQGRVHIDFRDPSRYFGKMLDLVTSVYGISRREPAVLAARNIIESGTPV</sequence>
<keyword evidence="4" id="KW-0342">GTP-binding</keyword>
<dbReference type="PANTHER" id="PTHR19848">
    <property type="entry name" value="WD40 REPEAT PROTEIN"/>
    <property type="match status" value="1"/>
</dbReference>
<dbReference type="PANTHER" id="PTHR19848:SF8">
    <property type="entry name" value="F-BOX AND WD REPEAT DOMAIN CONTAINING 7"/>
    <property type="match status" value="1"/>
</dbReference>
<keyword evidence="7" id="KW-1185">Reference proteome</keyword>
<dbReference type="NCBIfam" id="TIGR00231">
    <property type="entry name" value="small_GTP"/>
    <property type="match status" value="1"/>
</dbReference>
<feature type="domain" description="TIR" evidence="5">
    <location>
        <begin position="857"/>
        <end position="982"/>
    </location>
</feature>
<dbReference type="SMART" id="SM00174">
    <property type="entry name" value="RHO"/>
    <property type="match status" value="1"/>
</dbReference>
<evidence type="ECO:0000256" key="2">
    <source>
        <dbReference type="ARBA" id="ARBA00022737"/>
    </source>
</evidence>
<dbReference type="SMART" id="SM00175">
    <property type="entry name" value="RAB"/>
    <property type="match status" value="1"/>
</dbReference>
<dbReference type="SUPFAM" id="SSF52540">
    <property type="entry name" value="P-loop containing nucleoside triphosphate hydrolases"/>
    <property type="match status" value="1"/>
</dbReference>
<dbReference type="InterPro" id="IPR035897">
    <property type="entry name" value="Toll_tir_struct_dom_sf"/>
</dbReference>
<dbReference type="PRINTS" id="PR00449">
    <property type="entry name" value="RASTRNSFRMNG"/>
</dbReference>
<dbReference type="Proteomes" id="UP000612585">
    <property type="component" value="Unassembled WGS sequence"/>
</dbReference>
<dbReference type="Pfam" id="PF00071">
    <property type="entry name" value="Ras"/>
    <property type="match status" value="1"/>
</dbReference>
<dbReference type="InterPro" id="IPR005225">
    <property type="entry name" value="Small_GTP-bd"/>
</dbReference>
<dbReference type="InterPro" id="IPR001680">
    <property type="entry name" value="WD40_rpt"/>
</dbReference>
<dbReference type="SUPFAM" id="SSF50998">
    <property type="entry name" value="Quinoprotein alcohol dehydrogenase-like"/>
    <property type="match status" value="1"/>
</dbReference>
<dbReference type="EMBL" id="BOPG01000024">
    <property type="protein sequence ID" value="GIJ56327.1"/>
    <property type="molecule type" value="Genomic_DNA"/>
</dbReference>
<evidence type="ECO:0000256" key="1">
    <source>
        <dbReference type="ARBA" id="ARBA00022574"/>
    </source>
</evidence>
<accession>A0A8J3Z404</accession>
<protein>
    <recommendedName>
        <fullName evidence="5">TIR domain-containing protein</fullName>
    </recommendedName>
</protein>
<dbReference type="Gene3D" id="3.40.50.300">
    <property type="entry name" value="P-loop containing nucleotide triphosphate hydrolases"/>
    <property type="match status" value="1"/>
</dbReference>
<dbReference type="InterPro" id="IPR027417">
    <property type="entry name" value="P-loop_NTPase"/>
</dbReference>
<dbReference type="SUPFAM" id="SSF52200">
    <property type="entry name" value="Toll/Interleukin receptor TIR domain"/>
    <property type="match status" value="1"/>
</dbReference>
<dbReference type="AlphaFoldDB" id="A0A8J3Z404"/>
<dbReference type="Pfam" id="PF13676">
    <property type="entry name" value="TIR_2"/>
    <property type="match status" value="1"/>
</dbReference>
<dbReference type="GO" id="GO:0003924">
    <property type="term" value="F:GTPase activity"/>
    <property type="evidence" value="ECO:0007669"/>
    <property type="project" value="InterPro"/>
</dbReference>
<keyword evidence="2" id="KW-0677">Repeat</keyword>
<dbReference type="RefSeq" id="WP_203994472.1">
    <property type="nucleotide sequence ID" value="NZ_BOPG01000024.1"/>
</dbReference>
<dbReference type="PROSITE" id="PS51419">
    <property type="entry name" value="RAB"/>
    <property type="match status" value="1"/>
</dbReference>
<dbReference type="InterPro" id="IPR015943">
    <property type="entry name" value="WD40/YVTN_repeat-like_dom_sf"/>
</dbReference>
<dbReference type="SMART" id="SM00320">
    <property type="entry name" value="WD40"/>
    <property type="match status" value="5"/>
</dbReference>
<comment type="caution">
    <text evidence="6">The sequence shown here is derived from an EMBL/GenBank/DDBJ whole genome shotgun (WGS) entry which is preliminary data.</text>
</comment>
<evidence type="ECO:0000313" key="6">
    <source>
        <dbReference type="EMBL" id="GIJ56327.1"/>
    </source>
</evidence>
<evidence type="ECO:0000256" key="3">
    <source>
        <dbReference type="ARBA" id="ARBA00022741"/>
    </source>
</evidence>
<proteinExistence type="predicted"/>
<organism evidence="6 7">
    <name type="scientific">Virgisporangium aurantiacum</name>
    <dbReference type="NCBI Taxonomy" id="175570"/>
    <lineage>
        <taxon>Bacteria</taxon>
        <taxon>Bacillati</taxon>
        <taxon>Actinomycetota</taxon>
        <taxon>Actinomycetes</taxon>
        <taxon>Micromonosporales</taxon>
        <taxon>Micromonosporaceae</taxon>
        <taxon>Virgisporangium</taxon>
    </lineage>
</organism>
<evidence type="ECO:0000259" key="5">
    <source>
        <dbReference type="Pfam" id="PF13676"/>
    </source>
</evidence>
<keyword evidence="3" id="KW-0547">Nucleotide-binding</keyword>
<dbReference type="SMART" id="SM00173">
    <property type="entry name" value="RAS"/>
    <property type="match status" value="1"/>
</dbReference>
<keyword evidence="1" id="KW-0853">WD repeat</keyword>
<dbReference type="Pfam" id="PF00400">
    <property type="entry name" value="WD40"/>
    <property type="match status" value="1"/>
</dbReference>
<dbReference type="InterPro" id="IPR011047">
    <property type="entry name" value="Quinoprotein_ADH-like_sf"/>
</dbReference>
<reference evidence="6" key="1">
    <citation type="submission" date="2021-01" db="EMBL/GenBank/DDBJ databases">
        <title>Whole genome shotgun sequence of Virgisporangium aurantiacum NBRC 16421.</title>
        <authorList>
            <person name="Komaki H."/>
            <person name="Tamura T."/>
        </authorList>
    </citation>
    <scope>NUCLEOTIDE SEQUENCE</scope>
    <source>
        <strain evidence="6">NBRC 16421</strain>
    </source>
</reference>
<dbReference type="InterPro" id="IPR000157">
    <property type="entry name" value="TIR_dom"/>
</dbReference>
<dbReference type="Gene3D" id="2.130.10.10">
    <property type="entry name" value="YVTN repeat-like/Quinoprotein amine dehydrogenase"/>
    <property type="match status" value="2"/>
</dbReference>